<evidence type="ECO:0000256" key="1">
    <source>
        <dbReference type="SAM" id="SignalP"/>
    </source>
</evidence>
<evidence type="ECO:0000313" key="2">
    <source>
        <dbReference type="EMBL" id="MFB9148342.1"/>
    </source>
</evidence>
<dbReference type="Proteomes" id="UP001589670">
    <property type="component" value="Unassembled WGS sequence"/>
</dbReference>
<dbReference type="EMBL" id="JBHMEC010000002">
    <property type="protein sequence ID" value="MFB9148342.1"/>
    <property type="molecule type" value="Genomic_DNA"/>
</dbReference>
<dbReference type="InterPro" id="IPR018511">
    <property type="entry name" value="Hemolysin-typ_Ca-bd_CS"/>
</dbReference>
<dbReference type="InterPro" id="IPR001343">
    <property type="entry name" value="Hemolysn_Ca-bd"/>
</dbReference>
<dbReference type="PROSITE" id="PS00330">
    <property type="entry name" value="HEMOLYSIN_CALCIUM"/>
    <property type="match status" value="1"/>
</dbReference>
<proteinExistence type="predicted"/>
<name>A0ABV5HVK4_9RHOB</name>
<dbReference type="Gene3D" id="2.150.10.10">
    <property type="entry name" value="Serralysin-like metalloprotease, C-terminal"/>
    <property type="match status" value="1"/>
</dbReference>
<evidence type="ECO:0000313" key="3">
    <source>
        <dbReference type="Proteomes" id="UP001589670"/>
    </source>
</evidence>
<feature type="signal peptide" evidence="1">
    <location>
        <begin position="1"/>
        <end position="27"/>
    </location>
</feature>
<dbReference type="SUPFAM" id="SSF51120">
    <property type="entry name" value="beta-Roll"/>
    <property type="match status" value="1"/>
</dbReference>
<accession>A0ABV5HVK4</accession>
<protein>
    <submittedName>
        <fullName evidence="2">Calcium-binding protein</fullName>
    </submittedName>
</protein>
<dbReference type="RefSeq" id="WP_377066172.1">
    <property type="nucleotide sequence ID" value="NZ_JBHMEC010000002.1"/>
</dbReference>
<gene>
    <name evidence="2" type="ORF">ACFFU4_01090</name>
</gene>
<feature type="chain" id="PRO_5045925915" evidence="1">
    <location>
        <begin position="28"/>
        <end position="685"/>
    </location>
</feature>
<comment type="caution">
    <text evidence="2">The sequence shown here is derived from an EMBL/GenBank/DDBJ whole genome shotgun (WGS) entry which is preliminary data.</text>
</comment>
<keyword evidence="3" id="KW-1185">Reference proteome</keyword>
<reference evidence="2 3" key="1">
    <citation type="submission" date="2024-09" db="EMBL/GenBank/DDBJ databases">
        <authorList>
            <person name="Sun Q."/>
            <person name="Mori K."/>
        </authorList>
    </citation>
    <scope>NUCLEOTIDE SEQUENCE [LARGE SCALE GENOMIC DNA]</scope>
    <source>
        <strain evidence="2 3">CECT 9424</strain>
    </source>
</reference>
<organism evidence="2 3">
    <name type="scientific">Roseovarius ramblicola</name>
    <dbReference type="NCBI Taxonomy" id="2022336"/>
    <lineage>
        <taxon>Bacteria</taxon>
        <taxon>Pseudomonadati</taxon>
        <taxon>Pseudomonadota</taxon>
        <taxon>Alphaproteobacteria</taxon>
        <taxon>Rhodobacterales</taxon>
        <taxon>Roseobacteraceae</taxon>
        <taxon>Roseovarius</taxon>
    </lineage>
</organism>
<keyword evidence="1" id="KW-0732">Signal</keyword>
<dbReference type="Pfam" id="PF00353">
    <property type="entry name" value="HemolysinCabind"/>
    <property type="match status" value="1"/>
</dbReference>
<sequence>MRAAFRSGLTGLALCLGLALAPGPARPETAPPGTGLAAPGLAIGLSGIADTSTQQPFIDVMKTARPWTGRGARGAVPTAGLRAGGYLDATGWPTALPDGARALESLVLTDQPEAATYLGGRYLLRYTGEGVLRVTGRADNVRYNYDTREIRFDYTPGEGSVLLRLRSTDAGNPLRDITIVHEDHLALHAAGAVFNPLWIDRIADLRLLRFTDWQLTNGSEQVTWADRPTPQDATYGWRGVPVEVMTALANRIGADPWVNMPDAADDAYMRAFARHMHDHLDPGLKVHVEYSNEMWNVAFPQAIRAQQAATALWGADAGDDGWLQFAGMRAAQMAGIWRAVFDDTPGRLSVVAGVPTDWPGMETPMLTAPLAQAGGQIGAAPATRFDAYAVSGYFGQELGTEDMAATVTRWITASRAVARARAVEIGTDPAAAVAARGHDLAFDLAAQAIRQGSLDTLLTETLPYHAEVAARHGLDLVMYEGGSHVAGRGAVADNAALTGFFTSFNHSARMGTLYEELLAGWRAAGGTLFNAFVDVAPASRWGSWGALRHLGDDTPRWQALMRANAMPPHWDDPRPPGTFLHGVLRRAGDGAAALAGTAKADILIGGPGDDVLTGHGGDDRLHGGAGADTAVLPGRRADYAAAREGARVILTARGGTVTLVAIESVAFSGTPGAAIALADLIRGAR</sequence>
<dbReference type="InterPro" id="IPR011049">
    <property type="entry name" value="Serralysin-like_metalloprot_C"/>
</dbReference>